<accession>A0AAE1K5S2</accession>
<keyword evidence="1" id="KW-0472">Membrane</keyword>
<keyword evidence="1" id="KW-0812">Transmembrane</keyword>
<keyword evidence="1" id="KW-1133">Transmembrane helix</keyword>
<name>A0AAE1K5S2_PETCI</name>
<comment type="caution">
    <text evidence="2">The sequence shown here is derived from an EMBL/GenBank/DDBJ whole genome shotgun (WGS) entry which is preliminary data.</text>
</comment>
<feature type="transmembrane region" description="Helical" evidence="1">
    <location>
        <begin position="24"/>
        <end position="46"/>
    </location>
</feature>
<evidence type="ECO:0000313" key="2">
    <source>
        <dbReference type="EMBL" id="KAK3863395.1"/>
    </source>
</evidence>
<dbReference type="AlphaFoldDB" id="A0AAE1K5S2"/>
<protein>
    <submittedName>
        <fullName evidence="2">Uncharacterized protein</fullName>
    </submittedName>
</protein>
<feature type="non-terminal residue" evidence="2">
    <location>
        <position position="1"/>
    </location>
</feature>
<keyword evidence="3" id="KW-1185">Reference proteome</keyword>
<gene>
    <name evidence="2" type="ORF">Pcinc_030828</name>
</gene>
<organism evidence="2 3">
    <name type="scientific">Petrolisthes cinctipes</name>
    <name type="common">Flat porcelain crab</name>
    <dbReference type="NCBI Taxonomy" id="88211"/>
    <lineage>
        <taxon>Eukaryota</taxon>
        <taxon>Metazoa</taxon>
        <taxon>Ecdysozoa</taxon>
        <taxon>Arthropoda</taxon>
        <taxon>Crustacea</taxon>
        <taxon>Multicrustacea</taxon>
        <taxon>Malacostraca</taxon>
        <taxon>Eumalacostraca</taxon>
        <taxon>Eucarida</taxon>
        <taxon>Decapoda</taxon>
        <taxon>Pleocyemata</taxon>
        <taxon>Anomura</taxon>
        <taxon>Galatheoidea</taxon>
        <taxon>Porcellanidae</taxon>
        <taxon>Petrolisthes</taxon>
    </lineage>
</organism>
<sequence>LLQDVVMEAAEDTMTTNSPQPFTVFHLQGIFFIILGGFVLAALTFLTEITVGTRPM</sequence>
<dbReference type="Proteomes" id="UP001286313">
    <property type="component" value="Unassembled WGS sequence"/>
</dbReference>
<evidence type="ECO:0000313" key="3">
    <source>
        <dbReference type="Proteomes" id="UP001286313"/>
    </source>
</evidence>
<dbReference type="EMBL" id="JAWQEG010004024">
    <property type="protein sequence ID" value="KAK3863395.1"/>
    <property type="molecule type" value="Genomic_DNA"/>
</dbReference>
<proteinExistence type="predicted"/>
<evidence type="ECO:0000256" key="1">
    <source>
        <dbReference type="SAM" id="Phobius"/>
    </source>
</evidence>
<reference evidence="2" key="1">
    <citation type="submission" date="2023-10" db="EMBL/GenBank/DDBJ databases">
        <title>Genome assemblies of two species of porcelain crab, Petrolisthes cinctipes and Petrolisthes manimaculis (Anomura: Porcellanidae).</title>
        <authorList>
            <person name="Angst P."/>
        </authorList>
    </citation>
    <scope>NUCLEOTIDE SEQUENCE</scope>
    <source>
        <strain evidence="2">PB745_01</strain>
        <tissue evidence="2">Gill</tissue>
    </source>
</reference>